<dbReference type="EMBL" id="LS483372">
    <property type="protein sequence ID" value="SQF91662.1"/>
    <property type="molecule type" value="Genomic_DNA"/>
</dbReference>
<reference evidence="2 3" key="1">
    <citation type="submission" date="2018-06" db="EMBL/GenBank/DDBJ databases">
        <authorList>
            <consortium name="Pathogen Informatics"/>
            <person name="Doyle S."/>
        </authorList>
    </citation>
    <scope>NUCLEOTIDE SEQUENCE [LARGE SCALE GENOMIC DNA]</scope>
    <source>
        <strain evidence="2 3">NCTC10038</strain>
    </source>
</reference>
<proteinExistence type="predicted"/>
<feature type="region of interest" description="Disordered" evidence="1">
    <location>
        <begin position="436"/>
        <end position="458"/>
    </location>
</feature>
<accession>A0A3M3XV14</accession>
<dbReference type="AlphaFoldDB" id="A0A3M3XV14"/>
<dbReference type="PANTHER" id="PTHR22674">
    <property type="entry name" value="NTPASE, KAP FAMILY P-LOOP DOMAIN-CONTAINING 1"/>
    <property type="match status" value="1"/>
</dbReference>
<dbReference type="RefSeq" id="WP_053256047.1">
    <property type="nucleotide sequence ID" value="NZ_CBCRXZ010000002.1"/>
</dbReference>
<dbReference type="Gene3D" id="3.40.50.300">
    <property type="entry name" value="P-loop containing nucleotide triphosphate hydrolases"/>
    <property type="match status" value="1"/>
</dbReference>
<evidence type="ECO:0000256" key="1">
    <source>
        <dbReference type="SAM" id="MobiDB-lite"/>
    </source>
</evidence>
<dbReference type="InterPro" id="IPR049673">
    <property type="entry name" value="QatA"/>
</dbReference>
<evidence type="ECO:0000313" key="2">
    <source>
        <dbReference type="EMBL" id="SQF91662.1"/>
    </source>
</evidence>
<evidence type="ECO:0000313" key="3">
    <source>
        <dbReference type="Proteomes" id="UP000248640"/>
    </source>
</evidence>
<dbReference type="GeneID" id="61638985"/>
<dbReference type="Pfam" id="PF07693">
    <property type="entry name" value="KAP_NTPase"/>
    <property type="match status" value="1"/>
</dbReference>
<dbReference type="InterPro" id="IPR027417">
    <property type="entry name" value="P-loop_NTPase"/>
</dbReference>
<dbReference type="Proteomes" id="UP000248640">
    <property type="component" value="Chromosome 1"/>
</dbReference>
<sequence>MFLNDQETATDLLYYSAISKTVVKLIKDTPDTPITIGVHGDWGAGKSSVLRMTQDELKANDRVCCIWFNGWTFEGFEDAKTVVIETIVDELKRARPNSAEVKAAAAKVLKRVDWLKVARKAGGFAFTAMTGIPTMDQLKGVYDLVTSVVTNPMDHVSKDDLKCAAEKIGDFLKEGGDDSEKLPEHIHKFREEFKELLDAADIDQLVVIVDDLDRCLPKTAIETLEAIRLFLFVERTAFVIGADEAMIEYAVREHFPDLPQSSGPSNYARNYLEKLIQVPFRIPALGLAETRVYITLLQLENALGATNSKFQALLDIAREDMKRPWKSKGLERSVVQTAMGGTLTEEVSQAITISAHVTKILSEGTRGNPRQIKRFLNSMMLRQAIAEARGFGNEISRPILAKIMLAERFYSDFYEQIARLASLAQDGAPEALAGLEKRARAAPQEVEDDQQDTGERKAKPKVAVAIGAELQQWLKSDWALNWARIDPTLAGVDLRPYVFVTRDKRSSLAGFVATSQLEALVETLMGPRMKLKSAPVLNSMRELSAPDSEEVFDAIRDRILQGDIFDKRPQGIDGLVGLVKEQPRLQNRLLEFIRGLPVERLGGWAASSFSECLVEPAAKSALQAVQEQWAAQVENKKLKVAAEQLLDLGPKR</sequence>
<dbReference type="InterPro" id="IPR011646">
    <property type="entry name" value="KAP_P-loop"/>
</dbReference>
<organism evidence="2 3">
    <name type="scientific">Pseudomonas fluorescens</name>
    <dbReference type="NCBI Taxonomy" id="294"/>
    <lineage>
        <taxon>Bacteria</taxon>
        <taxon>Pseudomonadati</taxon>
        <taxon>Pseudomonadota</taxon>
        <taxon>Gammaproteobacteria</taxon>
        <taxon>Pseudomonadales</taxon>
        <taxon>Pseudomonadaceae</taxon>
        <taxon>Pseudomonas</taxon>
    </lineage>
</organism>
<protein>
    <submittedName>
        <fullName evidence="2">NTPase KAP</fullName>
    </submittedName>
</protein>
<name>A0A3M3XV14_PSEFL</name>
<dbReference type="SUPFAM" id="SSF52540">
    <property type="entry name" value="P-loop containing nucleoside triphosphate hydrolases"/>
    <property type="match status" value="1"/>
</dbReference>
<dbReference type="InterPro" id="IPR052754">
    <property type="entry name" value="NTPase_KAP_P-loop"/>
</dbReference>
<gene>
    <name evidence="2" type="ORF">NCTC10038_03088</name>
</gene>
<dbReference type="PANTHER" id="PTHR22674:SF6">
    <property type="entry name" value="NTPASE KAP FAMILY P-LOOP DOMAIN-CONTAINING PROTEIN 1"/>
    <property type="match status" value="1"/>
</dbReference>
<dbReference type="NCBIfam" id="NF041923">
    <property type="entry name" value="QatA"/>
    <property type="match status" value="1"/>
</dbReference>